<dbReference type="EMBL" id="JBHULU010000006">
    <property type="protein sequence ID" value="MFD2513307.1"/>
    <property type="molecule type" value="Genomic_DNA"/>
</dbReference>
<evidence type="ECO:0000313" key="12">
    <source>
        <dbReference type="Proteomes" id="UP001597544"/>
    </source>
</evidence>
<evidence type="ECO:0000256" key="5">
    <source>
        <dbReference type="ARBA" id="ARBA00022679"/>
    </source>
</evidence>
<comment type="catalytic activity">
    <reaction evidence="8">
        <text>[GlcNAc-(1-&gt;4)-Mur2Ac(oyl-L-Ala-gamma-D-Glu-L-Lys-D-Ala-D-Ala)](n)-di-trans,octa-cis-undecaprenyl diphosphate + beta-D-GlcNAc-(1-&gt;4)-Mur2Ac(oyl-L-Ala-gamma-D-Glu-L-Lys-D-Ala-D-Ala)-di-trans,octa-cis-undecaprenyl diphosphate = [GlcNAc-(1-&gt;4)-Mur2Ac(oyl-L-Ala-gamma-D-Glu-L-Lys-D-Ala-D-Ala)](n+1)-di-trans,octa-cis-undecaprenyl diphosphate + di-trans,octa-cis-undecaprenyl diphosphate + H(+)</text>
        <dbReference type="Rhea" id="RHEA:23708"/>
        <dbReference type="Rhea" id="RHEA-COMP:9602"/>
        <dbReference type="Rhea" id="RHEA-COMP:9603"/>
        <dbReference type="ChEBI" id="CHEBI:15378"/>
        <dbReference type="ChEBI" id="CHEBI:58405"/>
        <dbReference type="ChEBI" id="CHEBI:60033"/>
        <dbReference type="ChEBI" id="CHEBI:78435"/>
        <dbReference type="EC" id="2.4.99.28"/>
    </reaction>
</comment>
<keyword evidence="9" id="KW-1133">Transmembrane helix</keyword>
<keyword evidence="12" id="KW-1185">Reference proteome</keyword>
<keyword evidence="3" id="KW-0645">Protease</keyword>
<dbReference type="Pfam" id="PF00912">
    <property type="entry name" value="Transgly"/>
    <property type="match status" value="1"/>
</dbReference>
<evidence type="ECO:0000313" key="11">
    <source>
        <dbReference type="EMBL" id="MFD2513307.1"/>
    </source>
</evidence>
<keyword evidence="5" id="KW-0808">Transferase</keyword>
<name>A0ABW5II37_9BACT</name>
<evidence type="ECO:0000256" key="8">
    <source>
        <dbReference type="ARBA" id="ARBA00049902"/>
    </source>
</evidence>
<dbReference type="PANTHER" id="PTHR32282:SF24">
    <property type="entry name" value="GLYCOSYL TRANSFERASE FAMILY 51 DOMAIN-CONTAINING PROTEIN"/>
    <property type="match status" value="1"/>
</dbReference>
<sequence>MNEKKRRPILKWVIFGMLLLLMGIAIAGVAYEIHTSKLQARELSKYAATLTYNLEEGPNDSMVYPLHGPFDTRLGYAQLPQLLDKAKLRGMRIEYQTRFSPALIDYTSHGFFVPYQEKMQTGLNIVDYLGKPIYKFSYPRRVYSDFEAIPYLVVQSLLFIENRELLDTERPFMNPAIDWGRFTRATMHEAAKVVGFDYQTIGGSTLPTQIEKYRHSPEGITTGPREKLRQMISASVRAYQGGAETFPARQSAVLSYVNTVPLSGAPGYGEVHGVGDGLWVWFGADFEEVNKLLKDPQASGEKLVAQGQALRQVLSLMIAQRRPSYYLGAQGCAELSKLTESYLRLLASSGYITPELRDAALVHEVTFRDFGNYPAVAPMDTDKGALMVRTHLSGLLGKPLYDLDRLDLAATSTLQNDLQKQVSDYLSKLNDPEYASSVGLLGERMLSAGKTDKVLYSFTLFEKTPYGNMVRVQTDNNDQPFDINEGSKLELGSTAKLRVMVTYLEVIAEIHKGYEGKSAQELREALKEPQDNLSRWVIQYLLLTDDKSLKSVLNAALQRRYSASPWEMFFTGGGMHTFHNFRKEDNGSNPTVHEAFLKSINLPFVRIMRDLVRYTTHTSIGSRAQLLGNDRDPRRREYLTQFADKEGKTFLLRFWRKYKGLTPDERMEKFLGGLRQDPVRLSSVHRFLYPQTDSVTFARFLRERLPEEKITDERVMELYHRYGPEAYNLPDQGYIARTHPLELWLLSYMLENPDAEWNSVVEASKEERQEVYAWLFRTRYKNARDSRISTMLEIEAFSEIHNRWERLGYPFAHLVPSFATALGSSGDRPEALAELMGIIMNDGIRKRTLRIEELHFAAQTPYEAALKWQPSEGEQVLVPEVAATVREALSEVVDAGTARRLQGGFMKADGTPVIMGGKTGTGDNRVFTLTARGQRVSSRAVNRTATFVFFLGEKHFGTLTAFVPGREASNYSFTSSLPVQVLKGMAPIIGTYITGDTVATENKIAAIPKEKEEKLKAVGEKPSPGVKLTTLKESEPVSVISQQFP</sequence>
<evidence type="ECO:0000256" key="7">
    <source>
        <dbReference type="ARBA" id="ARBA00044770"/>
    </source>
</evidence>
<dbReference type="InterPro" id="IPR023346">
    <property type="entry name" value="Lysozyme-like_dom_sf"/>
</dbReference>
<gene>
    <name evidence="11" type="ORF">ACFSRY_05470</name>
</gene>
<protein>
    <recommendedName>
        <fullName evidence="7">peptidoglycan glycosyltransferase</fullName>
        <ecNumber evidence="7">2.4.99.28</ecNumber>
    </recommendedName>
</protein>
<reference evidence="12" key="1">
    <citation type="journal article" date="2019" name="Int. J. Syst. Evol. Microbiol.">
        <title>The Global Catalogue of Microorganisms (GCM) 10K type strain sequencing project: providing services to taxonomists for standard genome sequencing and annotation.</title>
        <authorList>
            <consortium name="The Broad Institute Genomics Platform"/>
            <consortium name="The Broad Institute Genome Sequencing Center for Infectious Disease"/>
            <person name="Wu L."/>
            <person name="Ma J."/>
        </authorList>
    </citation>
    <scope>NUCLEOTIDE SEQUENCE [LARGE SCALE GENOMIC DNA]</scope>
    <source>
        <strain evidence="12">KCTC 42498</strain>
    </source>
</reference>
<evidence type="ECO:0000256" key="1">
    <source>
        <dbReference type="ARBA" id="ARBA00004752"/>
    </source>
</evidence>
<keyword evidence="2" id="KW-0121">Carboxypeptidase</keyword>
<keyword evidence="6" id="KW-0511">Multifunctional enzyme</keyword>
<comment type="pathway">
    <text evidence="1">Cell wall biogenesis; peptidoglycan biosynthesis.</text>
</comment>
<evidence type="ECO:0000259" key="10">
    <source>
        <dbReference type="Pfam" id="PF00912"/>
    </source>
</evidence>
<proteinExistence type="predicted"/>
<dbReference type="Proteomes" id="UP001597544">
    <property type="component" value="Unassembled WGS sequence"/>
</dbReference>
<comment type="caution">
    <text evidence="11">The sequence shown here is derived from an EMBL/GenBank/DDBJ whole genome shotgun (WGS) entry which is preliminary data.</text>
</comment>
<dbReference type="InterPro" id="IPR036950">
    <property type="entry name" value="PBP_transglycosylase"/>
</dbReference>
<organism evidence="11 12">
    <name type="scientific">Pontibacter locisalis</name>
    <dbReference type="NCBI Taxonomy" id="1719035"/>
    <lineage>
        <taxon>Bacteria</taxon>
        <taxon>Pseudomonadati</taxon>
        <taxon>Bacteroidota</taxon>
        <taxon>Cytophagia</taxon>
        <taxon>Cytophagales</taxon>
        <taxon>Hymenobacteraceae</taxon>
        <taxon>Pontibacter</taxon>
    </lineage>
</organism>
<feature type="transmembrane region" description="Helical" evidence="9">
    <location>
        <begin position="12"/>
        <end position="31"/>
    </location>
</feature>
<accession>A0ABW5II37</accession>
<feature type="domain" description="Glycosyl transferase family 51" evidence="10">
    <location>
        <begin position="131"/>
        <end position="290"/>
    </location>
</feature>
<dbReference type="SUPFAM" id="SSF56601">
    <property type="entry name" value="beta-lactamase/transpeptidase-like"/>
    <property type="match status" value="2"/>
</dbReference>
<evidence type="ECO:0000256" key="2">
    <source>
        <dbReference type="ARBA" id="ARBA00022645"/>
    </source>
</evidence>
<keyword evidence="4" id="KW-0328">Glycosyltransferase</keyword>
<dbReference type="RefSeq" id="WP_377503849.1">
    <property type="nucleotide sequence ID" value="NZ_JBHULU010000006.1"/>
</dbReference>
<keyword evidence="3" id="KW-0378">Hydrolase</keyword>
<evidence type="ECO:0000256" key="4">
    <source>
        <dbReference type="ARBA" id="ARBA00022676"/>
    </source>
</evidence>
<keyword evidence="9" id="KW-0472">Membrane</keyword>
<evidence type="ECO:0000256" key="3">
    <source>
        <dbReference type="ARBA" id="ARBA00022670"/>
    </source>
</evidence>
<dbReference type="Gene3D" id="1.10.3810.10">
    <property type="entry name" value="Biosynthetic peptidoglycan transglycosylase-like"/>
    <property type="match status" value="1"/>
</dbReference>
<dbReference type="InterPro" id="IPR012338">
    <property type="entry name" value="Beta-lactam/transpept-like"/>
</dbReference>
<dbReference type="InterPro" id="IPR050396">
    <property type="entry name" value="Glycosyltr_51/Transpeptidase"/>
</dbReference>
<keyword evidence="9" id="KW-0812">Transmembrane</keyword>
<evidence type="ECO:0000256" key="9">
    <source>
        <dbReference type="SAM" id="Phobius"/>
    </source>
</evidence>
<dbReference type="Gene3D" id="3.40.710.10">
    <property type="entry name" value="DD-peptidase/beta-lactamase superfamily"/>
    <property type="match status" value="1"/>
</dbReference>
<dbReference type="PANTHER" id="PTHR32282">
    <property type="entry name" value="BINDING PROTEIN TRANSPEPTIDASE, PUTATIVE-RELATED"/>
    <property type="match status" value="1"/>
</dbReference>
<dbReference type="SUPFAM" id="SSF53955">
    <property type="entry name" value="Lysozyme-like"/>
    <property type="match status" value="1"/>
</dbReference>
<dbReference type="EC" id="2.4.99.28" evidence="7"/>
<evidence type="ECO:0000256" key="6">
    <source>
        <dbReference type="ARBA" id="ARBA00023268"/>
    </source>
</evidence>
<dbReference type="InterPro" id="IPR001264">
    <property type="entry name" value="Glyco_trans_51"/>
</dbReference>